<keyword evidence="3" id="KW-1133">Transmembrane helix</keyword>
<gene>
    <name evidence="6" type="primary">109581706</name>
</gene>
<organism evidence="6 7">
    <name type="scientific">Amphimedon queenslandica</name>
    <name type="common">Sponge</name>
    <dbReference type="NCBI Taxonomy" id="400682"/>
    <lineage>
        <taxon>Eukaryota</taxon>
        <taxon>Metazoa</taxon>
        <taxon>Porifera</taxon>
        <taxon>Demospongiae</taxon>
        <taxon>Heteroscleromorpha</taxon>
        <taxon>Haplosclerida</taxon>
        <taxon>Niphatidae</taxon>
        <taxon>Amphimedon</taxon>
    </lineage>
</organism>
<dbReference type="Gene3D" id="2.60.40.10">
    <property type="entry name" value="Immunoglobulins"/>
    <property type="match status" value="1"/>
</dbReference>
<dbReference type="SUPFAM" id="SSF49265">
    <property type="entry name" value="Fibronectin type III"/>
    <property type="match status" value="1"/>
</dbReference>
<reference evidence="7" key="1">
    <citation type="journal article" date="2010" name="Nature">
        <title>The Amphimedon queenslandica genome and the evolution of animal complexity.</title>
        <authorList>
            <person name="Srivastava M."/>
            <person name="Simakov O."/>
            <person name="Chapman J."/>
            <person name="Fahey B."/>
            <person name="Gauthier M.E."/>
            <person name="Mitros T."/>
            <person name="Richards G.S."/>
            <person name="Conaco C."/>
            <person name="Dacre M."/>
            <person name="Hellsten U."/>
            <person name="Larroux C."/>
            <person name="Putnam N.H."/>
            <person name="Stanke M."/>
            <person name="Adamska M."/>
            <person name="Darling A."/>
            <person name="Degnan S.M."/>
            <person name="Oakley T.H."/>
            <person name="Plachetzki D.C."/>
            <person name="Zhai Y."/>
            <person name="Adamski M."/>
            <person name="Calcino A."/>
            <person name="Cummins S.F."/>
            <person name="Goodstein D.M."/>
            <person name="Harris C."/>
            <person name="Jackson D.J."/>
            <person name="Leys S.P."/>
            <person name="Shu S."/>
            <person name="Woodcroft B.J."/>
            <person name="Vervoort M."/>
            <person name="Kosik K.S."/>
            <person name="Manning G."/>
            <person name="Degnan B.M."/>
            <person name="Rokhsar D.S."/>
        </authorList>
    </citation>
    <scope>NUCLEOTIDE SEQUENCE [LARGE SCALE GENOMIC DNA]</scope>
</reference>
<feature type="compositionally biased region" description="Low complexity" evidence="2">
    <location>
        <begin position="544"/>
        <end position="564"/>
    </location>
</feature>
<dbReference type="Proteomes" id="UP000007879">
    <property type="component" value="Unassembled WGS sequence"/>
</dbReference>
<dbReference type="PANTHER" id="PTHR46708">
    <property type="entry name" value="TENASCIN"/>
    <property type="match status" value="1"/>
</dbReference>
<dbReference type="Pfam" id="PF00041">
    <property type="entry name" value="fn3"/>
    <property type="match status" value="1"/>
</dbReference>
<reference evidence="6" key="2">
    <citation type="submission" date="2024-06" db="UniProtKB">
        <authorList>
            <consortium name="EnsemblMetazoa"/>
        </authorList>
    </citation>
    <scope>IDENTIFICATION</scope>
</reference>
<proteinExistence type="predicted"/>
<evidence type="ECO:0000256" key="3">
    <source>
        <dbReference type="SAM" id="Phobius"/>
    </source>
</evidence>
<evidence type="ECO:0000313" key="6">
    <source>
        <dbReference type="EnsemblMetazoa" id="XP_019851603.1"/>
    </source>
</evidence>
<accession>A0AAN0J4G1</accession>
<dbReference type="EnsemblMetazoa" id="XM_019996044.1">
    <property type="protein sequence ID" value="XP_019851603.1"/>
    <property type="gene ID" value="LOC109581706"/>
</dbReference>
<evidence type="ECO:0000256" key="4">
    <source>
        <dbReference type="SAM" id="SignalP"/>
    </source>
</evidence>
<dbReference type="KEGG" id="aqu:109581706"/>
<dbReference type="SMART" id="SM00060">
    <property type="entry name" value="FN3"/>
    <property type="match status" value="3"/>
</dbReference>
<dbReference type="InterPro" id="IPR050991">
    <property type="entry name" value="ECM_Regulatory_Proteins"/>
</dbReference>
<keyword evidence="4" id="KW-0732">Signal</keyword>
<protein>
    <recommendedName>
        <fullName evidence="5">Fibronectin type-III domain-containing protein</fullName>
    </recommendedName>
</protein>
<feature type="region of interest" description="Disordered" evidence="2">
    <location>
        <begin position="531"/>
        <end position="573"/>
    </location>
</feature>
<feature type="chain" id="PRO_5042950273" description="Fibronectin type-III domain-containing protein" evidence="4">
    <location>
        <begin position="20"/>
        <end position="573"/>
    </location>
</feature>
<evidence type="ECO:0000256" key="2">
    <source>
        <dbReference type="SAM" id="MobiDB-lite"/>
    </source>
</evidence>
<dbReference type="InterPro" id="IPR003961">
    <property type="entry name" value="FN3_dom"/>
</dbReference>
<evidence type="ECO:0000313" key="7">
    <source>
        <dbReference type="Proteomes" id="UP000007879"/>
    </source>
</evidence>
<feature type="domain" description="Fibronectin type-III" evidence="5">
    <location>
        <begin position="135"/>
        <end position="227"/>
    </location>
</feature>
<feature type="signal peptide" evidence="4">
    <location>
        <begin position="1"/>
        <end position="19"/>
    </location>
</feature>
<name>A0AAN0J4G1_AMPQE</name>
<dbReference type="InterPro" id="IPR013783">
    <property type="entry name" value="Ig-like_fold"/>
</dbReference>
<sequence length="573" mass="61123">MGYLQFIGLLLLLLQRACPQPPLITGLPVEPVCSSKESIVLNCTTSSEPLQTFWKINEFGVDFVFAPDGMTVGSTNSRFVGTLVSATSDLTISTLTFAANASFNGVEVECIDGSTLPSTVSSITINFTLATLPGPPVNASVASLNCSSLIVKWDPPNDTGGVEGISYELMVSLNDTLIKELSNITDTYITLTDLDYETEYNISIIAANCVGRGEPAFITPTITIEPPSNLTASVLDCSSLNVTWTRPALEFDEAISFDITISPPPPSLITSPYFTEGVCTTDEEFLIVTGLDLYSLGYTVNISSSICSGDAYSSYATIQQVEPLSSVISLGPLNVSFLSCDTMFLSWSESRVYSEYGVTVSSSDGYSLNTSTPLPYINVTGLVYGATYAVSVYAEGCKESMISRDIISRDFSLCDSDMSSSLSVTSSSLVAFPTVSVDSVSSLSYNTAFSPLTSVISTPTATHEPFSNTFPSYFWAIIVTGFILIALVGVLIVLTLRFTIKKRQLVKEMIQINPEPKSKVHLLSAKSDAVSPTDSIAAPPQSFSTQQSSIPLSTLTSSSNNGSPVLTKSETVA</sequence>
<dbReference type="CDD" id="cd00063">
    <property type="entry name" value="FN3"/>
    <property type="match status" value="1"/>
</dbReference>
<evidence type="ECO:0000259" key="5">
    <source>
        <dbReference type="PROSITE" id="PS50853"/>
    </source>
</evidence>
<keyword evidence="1" id="KW-0677">Repeat</keyword>
<keyword evidence="3" id="KW-0472">Membrane</keyword>
<dbReference type="InterPro" id="IPR036116">
    <property type="entry name" value="FN3_sf"/>
</dbReference>
<keyword evidence="7" id="KW-1185">Reference proteome</keyword>
<keyword evidence="3" id="KW-0812">Transmembrane</keyword>
<dbReference type="PROSITE" id="PS50853">
    <property type="entry name" value="FN3"/>
    <property type="match status" value="1"/>
</dbReference>
<evidence type="ECO:0000256" key="1">
    <source>
        <dbReference type="ARBA" id="ARBA00022737"/>
    </source>
</evidence>
<feature type="transmembrane region" description="Helical" evidence="3">
    <location>
        <begin position="473"/>
        <end position="500"/>
    </location>
</feature>
<dbReference type="AlphaFoldDB" id="A0AAN0J4G1"/>
<dbReference type="PANTHER" id="PTHR46708:SF2">
    <property type="entry name" value="FIBRONECTIN TYPE-III DOMAIN-CONTAINING PROTEIN"/>
    <property type="match status" value="1"/>
</dbReference>